<evidence type="ECO:0000313" key="2">
    <source>
        <dbReference type="EMBL" id="GIO26415.1"/>
    </source>
</evidence>
<reference evidence="2" key="1">
    <citation type="submission" date="2021-03" db="EMBL/GenBank/DDBJ databases">
        <title>Antimicrobial resistance genes in bacteria isolated from Japanese honey, and their potential for conferring macrolide and lincosamide resistance in the American foulbrood pathogen Paenibacillus larvae.</title>
        <authorList>
            <person name="Okamoto M."/>
            <person name="Kumagai M."/>
            <person name="Kanamori H."/>
            <person name="Takamatsu D."/>
        </authorList>
    </citation>
    <scope>NUCLEOTIDE SEQUENCE</scope>
    <source>
        <strain evidence="2">J43TS3</strain>
    </source>
</reference>
<dbReference type="Pfam" id="PF22790">
    <property type="entry name" value="YkoP"/>
    <property type="match status" value="1"/>
</dbReference>
<evidence type="ECO:0000313" key="3">
    <source>
        <dbReference type="Proteomes" id="UP000676917"/>
    </source>
</evidence>
<dbReference type="AlphaFoldDB" id="A0A919X8D6"/>
<gene>
    <name evidence="2" type="primary">ykoP</name>
    <name evidence="2" type="ORF">J43TS3_10260</name>
</gene>
<proteinExistence type="predicted"/>
<comment type="caution">
    <text evidence="2">The sequence shown here is derived from an EMBL/GenBank/DDBJ whole genome shotgun (WGS) entry which is preliminary data.</text>
</comment>
<keyword evidence="3" id="KW-1185">Reference proteome</keyword>
<feature type="domain" description="YkoP-like" evidence="1">
    <location>
        <begin position="2"/>
        <end position="177"/>
    </location>
</feature>
<sequence>MKSYLLGVWRVLDPVYYSLTRLRYVMDEEQRRTLFRVRLTKYKGRSTILQDGTVIYKDDLLIKIHLHNVKIMNELYAVTSDTKRAVYIYHMVKKALPMLAEYVNNHQRANEIKGIIGITTLHKGSARLGFDNVNISNALYRNYKRLTFSPINYLASSSLHQEPVYLFMSKDELISRYGL</sequence>
<dbReference type="RefSeq" id="WP_212919876.1">
    <property type="nucleotide sequence ID" value="NZ_BORP01000001.1"/>
</dbReference>
<dbReference type="EMBL" id="BORP01000001">
    <property type="protein sequence ID" value="GIO26415.1"/>
    <property type="molecule type" value="Genomic_DNA"/>
</dbReference>
<evidence type="ECO:0000259" key="1">
    <source>
        <dbReference type="Pfam" id="PF22790"/>
    </source>
</evidence>
<protein>
    <recommendedName>
        <fullName evidence="1">YkoP-like domain-containing protein</fullName>
    </recommendedName>
</protein>
<dbReference type="InterPro" id="IPR054467">
    <property type="entry name" value="YkoP-like_dom"/>
</dbReference>
<organism evidence="2 3">
    <name type="scientific">Ornithinibacillus bavariensis</name>
    <dbReference type="NCBI Taxonomy" id="545502"/>
    <lineage>
        <taxon>Bacteria</taxon>
        <taxon>Bacillati</taxon>
        <taxon>Bacillota</taxon>
        <taxon>Bacilli</taxon>
        <taxon>Bacillales</taxon>
        <taxon>Bacillaceae</taxon>
        <taxon>Ornithinibacillus</taxon>
    </lineage>
</organism>
<accession>A0A919X8D6</accession>
<dbReference type="Proteomes" id="UP000676917">
    <property type="component" value="Unassembled WGS sequence"/>
</dbReference>
<name>A0A919X8D6_9BACI</name>